<dbReference type="GO" id="GO:0016020">
    <property type="term" value="C:membrane"/>
    <property type="evidence" value="ECO:0007669"/>
    <property type="project" value="InterPro"/>
</dbReference>
<evidence type="ECO:0000259" key="1">
    <source>
        <dbReference type="PROSITE" id="PS50060"/>
    </source>
</evidence>
<reference evidence="2 3" key="1">
    <citation type="submission" date="2017-03" db="EMBL/GenBank/DDBJ databases">
        <title>Genome Survey of Euroglyphus maynei.</title>
        <authorList>
            <person name="Arlian L.G."/>
            <person name="Morgan M.S."/>
            <person name="Rider S.D."/>
        </authorList>
    </citation>
    <scope>NUCLEOTIDE SEQUENCE [LARGE SCALE GENOMIC DNA]</scope>
    <source>
        <strain evidence="2">Arlian Lab</strain>
        <tissue evidence="2">Whole body</tissue>
    </source>
</reference>
<dbReference type="Pfam" id="PF00629">
    <property type="entry name" value="MAM"/>
    <property type="match status" value="1"/>
</dbReference>
<dbReference type="SUPFAM" id="SSF49899">
    <property type="entry name" value="Concanavalin A-like lectins/glucanases"/>
    <property type="match status" value="1"/>
</dbReference>
<accession>A0A1Y3BP15</accession>
<dbReference type="EMBL" id="MUJZ01011608">
    <property type="protein sequence ID" value="OTF81817.1"/>
    <property type="molecule type" value="Genomic_DNA"/>
</dbReference>
<dbReference type="AlphaFoldDB" id="A0A1Y3BP15"/>
<organism evidence="2 3">
    <name type="scientific">Euroglyphus maynei</name>
    <name type="common">Mayne's house dust mite</name>
    <dbReference type="NCBI Taxonomy" id="6958"/>
    <lineage>
        <taxon>Eukaryota</taxon>
        <taxon>Metazoa</taxon>
        <taxon>Ecdysozoa</taxon>
        <taxon>Arthropoda</taxon>
        <taxon>Chelicerata</taxon>
        <taxon>Arachnida</taxon>
        <taxon>Acari</taxon>
        <taxon>Acariformes</taxon>
        <taxon>Sarcoptiformes</taxon>
        <taxon>Astigmata</taxon>
        <taxon>Psoroptidia</taxon>
        <taxon>Analgoidea</taxon>
        <taxon>Pyroglyphidae</taxon>
        <taxon>Pyroglyphinae</taxon>
        <taxon>Euroglyphus</taxon>
    </lineage>
</organism>
<keyword evidence="3" id="KW-1185">Reference proteome</keyword>
<evidence type="ECO:0000313" key="2">
    <source>
        <dbReference type="EMBL" id="OTF81817.1"/>
    </source>
</evidence>
<comment type="caution">
    <text evidence="2">The sequence shown here is derived from an EMBL/GenBank/DDBJ whole genome shotgun (WGS) entry which is preliminary data.</text>
</comment>
<feature type="non-terminal residue" evidence="2">
    <location>
        <position position="176"/>
    </location>
</feature>
<proteinExistence type="predicted"/>
<dbReference type="Proteomes" id="UP000194236">
    <property type="component" value="Unassembled WGS sequence"/>
</dbReference>
<dbReference type="Gene3D" id="2.60.120.200">
    <property type="match status" value="1"/>
</dbReference>
<name>A0A1Y3BP15_EURMA</name>
<dbReference type="InterPro" id="IPR000998">
    <property type="entry name" value="MAM_dom"/>
</dbReference>
<dbReference type="PROSITE" id="PS50060">
    <property type="entry name" value="MAM_2"/>
    <property type="match status" value="1"/>
</dbReference>
<feature type="domain" description="MAM" evidence="1">
    <location>
        <begin position="67"/>
        <end position="151"/>
    </location>
</feature>
<evidence type="ECO:0000313" key="3">
    <source>
        <dbReference type="Proteomes" id="UP000194236"/>
    </source>
</evidence>
<gene>
    <name evidence="2" type="ORF">BLA29_009303</name>
</gene>
<dbReference type="InterPro" id="IPR013320">
    <property type="entry name" value="ConA-like_dom_sf"/>
</dbReference>
<protein>
    <recommendedName>
        <fullName evidence="1">MAM domain-containing protein</fullName>
    </recommendedName>
</protein>
<sequence>MENHYKNYTLFHGYDSNTMEWRRVMIEYDVDDDYDSFIFIGKVNDIVAIDDITAVDYGCDYIRHNHDFCDFELNSTCMFDNVHNDFDEYWHIMNGSSIDPPIDDHTTHTPDGHVFGFIMDPKYTKIKATMVHTKPLSYQQPYCLRFSYYLTDNITLYYNRLSVHEKTVWRISGTTN</sequence>